<evidence type="ECO:0000256" key="4">
    <source>
        <dbReference type="ARBA" id="ARBA00022692"/>
    </source>
</evidence>
<keyword evidence="6" id="KW-0788">Thiol protease</keyword>
<dbReference type="InterPro" id="IPR003593">
    <property type="entry name" value="AAA+_ATPase"/>
</dbReference>
<dbReference type="FunFam" id="3.40.50.300:FF:000299">
    <property type="entry name" value="ABC transporter ATP-binding protein/permease"/>
    <property type="match status" value="1"/>
</dbReference>
<dbReference type="SMART" id="SM00382">
    <property type="entry name" value="AAA"/>
    <property type="match status" value="1"/>
</dbReference>
<evidence type="ECO:0000259" key="11">
    <source>
        <dbReference type="PROSITE" id="PS50893"/>
    </source>
</evidence>
<dbReference type="InterPro" id="IPR011527">
    <property type="entry name" value="ABC1_TM_dom"/>
</dbReference>
<feature type="transmembrane region" description="Helical" evidence="10">
    <location>
        <begin position="153"/>
        <end position="172"/>
    </location>
</feature>
<dbReference type="Gene3D" id="3.40.50.300">
    <property type="entry name" value="P-loop containing nucleotide triphosphate hydrolases"/>
    <property type="match status" value="1"/>
</dbReference>
<comment type="subcellular location">
    <subcellularLocation>
        <location evidence="1">Cell membrane</location>
        <topology evidence="1">Multi-pass membrane protein</topology>
    </subcellularLocation>
</comment>
<evidence type="ECO:0000313" key="14">
    <source>
        <dbReference type="Proteomes" id="UP000283492"/>
    </source>
</evidence>
<dbReference type="SUPFAM" id="SSF52540">
    <property type="entry name" value="P-loop containing nucleoside triphosphate hydrolases"/>
    <property type="match status" value="1"/>
</dbReference>
<dbReference type="GO" id="GO:0016887">
    <property type="term" value="F:ATP hydrolysis activity"/>
    <property type="evidence" value="ECO:0007669"/>
    <property type="project" value="InterPro"/>
</dbReference>
<feature type="domain" description="ABC transporter" evidence="11">
    <location>
        <begin position="326"/>
        <end position="558"/>
    </location>
</feature>
<sequence>MRYIKDILKKNSIWVLVYIGLGIFNSFVANYKVDYFQKVIDGLADRTLAFAGVATYGFILLVNYCMNYLDNYPEKKLEHGIYLDFKLLSLRKISTIDYTEYQKIGTGKLVQRIENGSAAGRNVLFNFWLCLIRDLLPTIGFSIYFIWKIDEKVTYVLFVGYAFIFIITNILLKFLYKIKEKILNSEELLNHYLVRGYMEMLVFRMSKQFPSEIKKTCNAKEDIVSSKVKMNMIHEAFFTIFALLVAMLDIGILFYAWKTKNLTVGSVVALIALIENAYTPIAIFNVLYVQYKLDKASYKRFEKFLGLKDDVQLRNGNAINTNVGKIAIRNLSFQYEERKIIDGLSLSIQKGEKIAFVGESGSGKSTLIKILLGLLKYNQGEVRLGDMELKEICLNNLYDRVSYLSQDAPVFDGTIKENLVFEKQVSEEQMLGALSEVQLSHLVENLAEGLNTEIGEKGTCLSGGEKQRLALARLWFEDSELVILDEATSAMDNLTEENVMKSVMQKMKDKTVIAIAHRLNSIAGFDRIILFKEGRIVGQGTFEELLHTDSYFMDLYNANVK</sequence>
<keyword evidence="6" id="KW-0645">Protease</keyword>
<name>A0A3R6CNW4_9FIRM</name>
<evidence type="ECO:0000256" key="7">
    <source>
        <dbReference type="ARBA" id="ARBA00022840"/>
    </source>
</evidence>
<dbReference type="GO" id="GO:0140359">
    <property type="term" value="F:ABC-type transporter activity"/>
    <property type="evidence" value="ECO:0007669"/>
    <property type="project" value="InterPro"/>
</dbReference>
<evidence type="ECO:0000256" key="6">
    <source>
        <dbReference type="ARBA" id="ARBA00022807"/>
    </source>
</evidence>
<keyword evidence="6" id="KW-0378">Hydrolase</keyword>
<dbReference type="EMBL" id="QSFX01000026">
    <property type="protein sequence ID" value="RHA86115.1"/>
    <property type="molecule type" value="Genomic_DNA"/>
</dbReference>
<proteinExistence type="predicted"/>
<feature type="transmembrane region" description="Helical" evidence="10">
    <location>
        <begin position="49"/>
        <end position="69"/>
    </location>
</feature>
<evidence type="ECO:0000259" key="12">
    <source>
        <dbReference type="PROSITE" id="PS50929"/>
    </source>
</evidence>
<feature type="transmembrane region" description="Helical" evidence="10">
    <location>
        <begin position="263"/>
        <end position="289"/>
    </location>
</feature>
<feature type="transmembrane region" description="Helical" evidence="10">
    <location>
        <begin position="123"/>
        <end position="147"/>
    </location>
</feature>
<feature type="domain" description="ABC transmembrane type-1" evidence="12">
    <location>
        <begin position="35"/>
        <end position="293"/>
    </location>
</feature>
<accession>A0A3R6CNW4</accession>
<keyword evidence="4 10" id="KW-0812">Transmembrane</keyword>
<dbReference type="Proteomes" id="UP000283492">
    <property type="component" value="Unassembled WGS sequence"/>
</dbReference>
<organism evidence="13 14">
    <name type="scientific">Roseburia inulinivorans</name>
    <dbReference type="NCBI Taxonomy" id="360807"/>
    <lineage>
        <taxon>Bacteria</taxon>
        <taxon>Bacillati</taxon>
        <taxon>Bacillota</taxon>
        <taxon>Clostridia</taxon>
        <taxon>Lachnospirales</taxon>
        <taxon>Lachnospiraceae</taxon>
        <taxon>Roseburia</taxon>
    </lineage>
</organism>
<keyword evidence="3" id="KW-1003">Cell membrane</keyword>
<dbReference type="Gene3D" id="1.20.1560.10">
    <property type="entry name" value="ABC transporter type 1, transmembrane domain"/>
    <property type="match status" value="1"/>
</dbReference>
<dbReference type="InterPro" id="IPR003439">
    <property type="entry name" value="ABC_transporter-like_ATP-bd"/>
</dbReference>
<dbReference type="PROSITE" id="PS50929">
    <property type="entry name" value="ABC_TM1F"/>
    <property type="match status" value="1"/>
</dbReference>
<dbReference type="RefSeq" id="WP_118582747.1">
    <property type="nucleotide sequence ID" value="NZ_CABJFX010000026.1"/>
</dbReference>
<gene>
    <name evidence="13" type="ORF">DW914_13140</name>
</gene>
<evidence type="ECO:0000256" key="8">
    <source>
        <dbReference type="ARBA" id="ARBA00022989"/>
    </source>
</evidence>
<reference evidence="13 14" key="1">
    <citation type="submission" date="2018-08" db="EMBL/GenBank/DDBJ databases">
        <title>A genome reference for cultivated species of the human gut microbiota.</title>
        <authorList>
            <person name="Zou Y."/>
            <person name="Xue W."/>
            <person name="Luo G."/>
        </authorList>
    </citation>
    <scope>NUCLEOTIDE SEQUENCE [LARGE SCALE GENOMIC DNA]</scope>
    <source>
        <strain evidence="13 14">AM42-1AC</strain>
    </source>
</reference>
<keyword evidence="2" id="KW-0813">Transport</keyword>
<evidence type="ECO:0000256" key="5">
    <source>
        <dbReference type="ARBA" id="ARBA00022741"/>
    </source>
</evidence>
<dbReference type="GO" id="GO:0005524">
    <property type="term" value="F:ATP binding"/>
    <property type="evidence" value="ECO:0007669"/>
    <property type="project" value="UniProtKB-KW"/>
</dbReference>
<dbReference type="Pfam" id="PF00005">
    <property type="entry name" value="ABC_tran"/>
    <property type="match status" value="1"/>
</dbReference>
<dbReference type="PANTHER" id="PTHR24221">
    <property type="entry name" value="ATP-BINDING CASSETTE SUB-FAMILY B"/>
    <property type="match status" value="1"/>
</dbReference>
<protein>
    <submittedName>
        <fullName evidence="13">ABC transporter ATP-binding protein</fullName>
    </submittedName>
</protein>
<dbReference type="GO" id="GO:0005886">
    <property type="term" value="C:plasma membrane"/>
    <property type="evidence" value="ECO:0007669"/>
    <property type="project" value="UniProtKB-SubCell"/>
</dbReference>
<keyword evidence="5" id="KW-0547">Nucleotide-binding</keyword>
<evidence type="ECO:0000256" key="3">
    <source>
        <dbReference type="ARBA" id="ARBA00022475"/>
    </source>
</evidence>
<dbReference type="InterPro" id="IPR017871">
    <property type="entry name" value="ABC_transporter-like_CS"/>
</dbReference>
<dbReference type="GO" id="GO:0034040">
    <property type="term" value="F:ATPase-coupled lipid transmembrane transporter activity"/>
    <property type="evidence" value="ECO:0007669"/>
    <property type="project" value="TreeGrafter"/>
</dbReference>
<keyword evidence="8 10" id="KW-1133">Transmembrane helix</keyword>
<evidence type="ECO:0000313" key="13">
    <source>
        <dbReference type="EMBL" id="RHA86115.1"/>
    </source>
</evidence>
<dbReference type="GO" id="GO:0008234">
    <property type="term" value="F:cysteine-type peptidase activity"/>
    <property type="evidence" value="ECO:0007669"/>
    <property type="project" value="UniProtKB-KW"/>
</dbReference>
<dbReference type="PROSITE" id="PS50893">
    <property type="entry name" value="ABC_TRANSPORTER_2"/>
    <property type="match status" value="1"/>
</dbReference>
<keyword evidence="7 13" id="KW-0067">ATP-binding</keyword>
<keyword evidence="9 10" id="KW-0472">Membrane</keyword>
<evidence type="ECO:0000256" key="2">
    <source>
        <dbReference type="ARBA" id="ARBA00022448"/>
    </source>
</evidence>
<feature type="transmembrane region" description="Helical" evidence="10">
    <location>
        <begin position="12"/>
        <end position="29"/>
    </location>
</feature>
<evidence type="ECO:0000256" key="9">
    <source>
        <dbReference type="ARBA" id="ARBA00023136"/>
    </source>
</evidence>
<comment type="caution">
    <text evidence="13">The sequence shown here is derived from an EMBL/GenBank/DDBJ whole genome shotgun (WGS) entry which is preliminary data.</text>
</comment>
<feature type="transmembrane region" description="Helical" evidence="10">
    <location>
        <begin position="236"/>
        <end position="257"/>
    </location>
</feature>
<dbReference type="PROSITE" id="PS00211">
    <property type="entry name" value="ABC_TRANSPORTER_1"/>
    <property type="match status" value="1"/>
</dbReference>
<dbReference type="AlphaFoldDB" id="A0A3R6CNW4"/>
<evidence type="ECO:0000256" key="10">
    <source>
        <dbReference type="SAM" id="Phobius"/>
    </source>
</evidence>
<dbReference type="PANTHER" id="PTHR24221:SF654">
    <property type="entry name" value="ATP-BINDING CASSETTE SUB-FAMILY B MEMBER 6"/>
    <property type="match status" value="1"/>
</dbReference>
<dbReference type="InterPro" id="IPR027417">
    <property type="entry name" value="P-loop_NTPase"/>
</dbReference>
<dbReference type="InterPro" id="IPR036640">
    <property type="entry name" value="ABC1_TM_sf"/>
</dbReference>
<evidence type="ECO:0000256" key="1">
    <source>
        <dbReference type="ARBA" id="ARBA00004651"/>
    </source>
</evidence>
<dbReference type="SUPFAM" id="SSF90123">
    <property type="entry name" value="ABC transporter transmembrane region"/>
    <property type="match status" value="1"/>
</dbReference>
<dbReference type="InterPro" id="IPR039421">
    <property type="entry name" value="Type_1_exporter"/>
</dbReference>